<proteinExistence type="predicted"/>
<sequence length="65" mass="7072">MWTDSSPLSSSSFCLILCCSVSSGSVLSPTDSCLHHTAAQRCSELQLPYCLQTLLIQLKCSFIVM</sequence>
<evidence type="ECO:0008006" key="3">
    <source>
        <dbReference type="Google" id="ProtNLM"/>
    </source>
</evidence>
<keyword evidence="1" id="KW-0732">Signal</keyword>
<accession>A0A0E9SB86</accession>
<feature type="chain" id="PRO_5002432802" description="Secreted protein" evidence="1">
    <location>
        <begin position="25"/>
        <end position="65"/>
    </location>
</feature>
<dbReference type="AlphaFoldDB" id="A0A0E9SB86"/>
<dbReference type="EMBL" id="GBXM01069903">
    <property type="protein sequence ID" value="JAH38674.1"/>
    <property type="molecule type" value="Transcribed_RNA"/>
</dbReference>
<reference evidence="2" key="1">
    <citation type="submission" date="2014-11" db="EMBL/GenBank/DDBJ databases">
        <authorList>
            <person name="Amaro Gonzalez C."/>
        </authorList>
    </citation>
    <scope>NUCLEOTIDE SEQUENCE</scope>
</reference>
<evidence type="ECO:0000256" key="1">
    <source>
        <dbReference type="SAM" id="SignalP"/>
    </source>
</evidence>
<protein>
    <recommendedName>
        <fullName evidence="3">Secreted protein</fullName>
    </recommendedName>
</protein>
<reference evidence="2" key="2">
    <citation type="journal article" date="2015" name="Fish Shellfish Immunol.">
        <title>Early steps in the European eel (Anguilla anguilla)-Vibrio vulnificus interaction in the gills: Role of the RtxA13 toxin.</title>
        <authorList>
            <person name="Callol A."/>
            <person name="Pajuelo D."/>
            <person name="Ebbesson L."/>
            <person name="Teles M."/>
            <person name="MacKenzie S."/>
            <person name="Amaro C."/>
        </authorList>
    </citation>
    <scope>NUCLEOTIDE SEQUENCE</scope>
</reference>
<evidence type="ECO:0000313" key="2">
    <source>
        <dbReference type="EMBL" id="JAH38674.1"/>
    </source>
</evidence>
<name>A0A0E9SB86_ANGAN</name>
<feature type="signal peptide" evidence="1">
    <location>
        <begin position="1"/>
        <end position="24"/>
    </location>
</feature>
<organism evidence="2">
    <name type="scientific">Anguilla anguilla</name>
    <name type="common">European freshwater eel</name>
    <name type="synonym">Muraena anguilla</name>
    <dbReference type="NCBI Taxonomy" id="7936"/>
    <lineage>
        <taxon>Eukaryota</taxon>
        <taxon>Metazoa</taxon>
        <taxon>Chordata</taxon>
        <taxon>Craniata</taxon>
        <taxon>Vertebrata</taxon>
        <taxon>Euteleostomi</taxon>
        <taxon>Actinopterygii</taxon>
        <taxon>Neopterygii</taxon>
        <taxon>Teleostei</taxon>
        <taxon>Anguilliformes</taxon>
        <taxon>Anguillidae</taxon>
        <taxon>Anguilla</taxon>
    </lineage>
</organism>